<accession>A0A066WUN3</accession>
<evidence type="ECO:0000313" key="11">
    <source>
        <dbReference type="EMBL" id="KDN60608.1"/>
    </source>
</evidence>
<dbReference type="HOGENOM" id="CLU_039326_0_1_1"/>
<dbReference type="InterPro" id="IPR041891">
    <property type="entry name" value="Alpha_CA_prokaryot-like"/>
</dbReference>
<dbReference type="OrthoDB" id="429145at2759"/>
<dbReference type="InterPro" id="IPR036398">
    <property type="entry name" value="CA_dom_sf"/>
</dbReference>
<dbReference type="OMA" id="INPHWKV"/>
<evidence type="ECO:0000256" key="4">
    <source>
        <dbReference type="ARBA" id="ARBA00012925"/>
    </source>
</evidence>
<dbReference type="PROSITE" id="PS51144">
    <property type="entry name" value="ALPHA_CA_2"/>
    <property type="match status" value="1"/>
</dbReference>
<sequence>MKSSLLLPFATMASAICHHRTSLYARSQGLMARAEGGVDFATFGYNDITGPLNWHSYSNASITCATGVQQSPINLNDTSAKLVPGTTLGFDLPDLPDGAVFENLGSTLEVVAHNGTLTRHGRKFKLKQFHFHTPSEHRVDSEHFPMEVHFVFEADAKQLKNSTGPGFSVLGFLIEVDNNAPSEFLKSVFAHVDEVSEPGSQSETGPLSFCELRTVLEHSDVYQYDGSLTTPPCSEGIAWNVVAEPLRIDDVTYRAAKKIMKFNARYTQNVPGKVNLLEYSRTTLNALSS</sequence>
<reference evidence="12" key="1">
    <citation type="journal article" date="2014" name="Genome Announc.">
        <title>Draft genome sequence of Colletotrichum sublineola, a destructive pathogen of cultivated sorghum.</title>
        <authorList>
            <person name="Baroncelli R."/>
            <person name="Sanz-Martin J.M."/>
            <person name="Rech G.E."/>
            <person name="Sukno S.A."/>
            <person name="Thon M.R."/>
        </authorList>
    </citation>
    <scope>NUCLEOTIDE SEQUENCE [LARGE SCALE GENOMIC DNA]</scope>
    <source>
        <strain evidence="12">TX430BB</strain>
    </source>
</reference>
<dbReference type="GO" id="GO:0004089">
    <property type="term" value="F:carbonate dehydratase activity"/>
    <property type="evidence" value="ECO:0007669"/>
    <property type="project" value="UniProtKB-UniRule"/>
</dbReference>
<evidence type="ECO:0000256" key="7">
    <source>
        <dbReference type="ARBA" id="ARBA00023239"/>
    </source>
</evidence>
<dbReference type="EMBL" id="JMSE01001496">
    <property type="protein sequence ID" value="KDN60608.1"/>
    <property type="molecule type" value="Genomic_DNA"/>
</dbReference>
<dbReference type="PROSITE" id="PS00162">
    <property type="entry name" value="ALPHA_CA_1"/>
    <property type="match status" value="1"/>
</dbReference>
<dbReference type="SUPFAM" id="SSF51069">
    <property type="entry name" value="Carbonic anhydrase"/>
    <property type="match status" value="1"/>
</dbReference>
<dbReference type="eggNOG" id="KOG0382">
    <property type="taxonomic scope" value="Eukaryota"/>
</dbReference>
<dbReference type="GO" id="GO:0008270">
    <property type="term" value="F:zinc ion binding"/>
    <property type="evidence" value="ECO:0007669"/>
    <property type="project" value="UniProtKB-UniRule"/>
</dbReference>
<comment type="cofactor">
    <cofactor evidence="1 9">
        <name>Zn(2+)</name>
        <dbReference type="ChEBI" id="CHEBI:29105"/>
    </cofactor>
</comment>
<evidence type="ECO:0000256" key="3">
    <source>
        <dbReference type="ARBA" id="ARBA00010718"/>
    </source>
</evidence>
<proteinExistence type="inferred from homology"/>
<protein>
    <recommendedName>
        <fullName evidence="4 9">Carbonic anhydrase</fullName>
        <ecNumber evidence="4 9">4.2.1.1</ecNumber>
    </recommendedName>
</protein>
<keyword evidence="12" id="KW-1185">Reference proteome</keyword>
<dbReference type="InterPro" id="IPR023561">
    <property type="entry name" value="Carbonic_anhydrase_a-class"/>
</dbReference>
<dbReference type="InterPro" id="IPR018338">
    <property type="entry name" value="Carbonic_anhydrase_a-class_CS"/>
</dbReference>
<gene>
    <name evidence="11" type="ORF">CSUB01_02107</name>
</gene>
<dbReference type="CDD" id="cd03124">
    <property type="entry name" value="alpha_CA_prokaryotic_like"/>
    <property type="match status" value="1"/>
</dbReference>
<dbReference type="EC" id="4.2.1.1" evidence="4 9"/>
<comment type="function">
    <text evidence="2 9">Reversible hydration of carbon dioxide.</text>
</comment>
<evidence type="ECO:0000256" key="8">
    <source>
        <dbReference type="ARBA" id="ARBA00048348"/>
    </source>
</evidence>
<keyword evidence="5 9" id="KW-0479">Metal-binding</keyword>
<evidence type="ECO:0000313" key="12">
    <source>
        <dbReference type="Proteomes" id="UP000027238"/>
    </source>
</evidence>
<evidence type="ECO:0000256" key="2">
    <source>
        <dbReference type="ARBA" id="ARBA00002904"/>
    </source>
</evidence>
<dbReference type="AlphaFoldDB" id="A0A066WUN3"/>
<evidence type="ECO:0000259" key="10">
    <source>
        <dbReference type="PROSITE" id="PS51144"/>
    </source>
</evidence>
<dbReference type="Gene3D" id="3.10.200.10">
    <property type="entry name" value="Alpha carbonic anhydrase"/>
    <property type="match status" value="1"/>
</dbReference>
<organism evidence="11 12">
    <name type="scientific">Colletotrichum sublineola</name>
    <name type="common">Sorghum anthracnose fungus</name>
    <dbReference type="NCBI Taxonomy" id="1173701"/>
    <lineage>
        <taxon>Eukaryota</taxon>
        <taxon>Fungi</taxon>
        <taxon>Dikarya</taxon>
        <taxon>Ascomycota</taxon>
        <taxon>Pezizomycotina</taxon>
        <taxon>Sordariomycetes</taxon>
        <taxon>Hypocreomycetidae</taxon>
        <taxon>Glomerellales</taxon>
        <taxon>Glomerellaceae</taxon>
        <taxon>Colletotrichum</taxon>
        <taxon>Colletotrichum graminicola species complex</taxon>
    </lineage>
</organism>
<evidence type="ECO:0000256" key="6">
    <source>
        <dbReference type="ARBA" id="ARBA00022833"/>
    </source>
</evidence>
<comment type="caution">
    <text evidence="11">The sequence shown here is derived from an EMBL/GenBank/DDBJ whole genome shotgun (WGS) entry which is preliminary data.</text>
</comment>
<comment type="catalytic activity">
    <reaction evidence="8 9">
        <text>hydrogencarbonate + H(+) = CO2 + H2O</text>
        <dbReference type="Rhea" id="RHEA:10748"/>
        <dbReference type="ChEBI" id="CHEBI:15377"/>
        <dbReference type="ChEBI" id="CHEBI:15378"/>
        <dbReference type="ChEBI" id="CHEBI:16526"/>
        <dbReference type="ChEBI" id="CHEBI:17544"/>
        <dbReference type="EC" id="4.2.1.1"/>
    </reaction>
</comment>
<keyword evidence="7 9" id="KW-0456">Lyase</keyword>
<dbReference type="Pfam" id="PF00194">
    <property type="entry name" value="Carb_anhydrase"/>
    <property type="match status" value="1"/>
</dbReference>
<feature type="domain" description="Alpha-carbonic anhydrase" evidence="10">
    <location>
        <begin position="41"/>
        <end position="289"/>
    </location>
</feature>
<evidence type="ECO:0000256" key="5">
    <source>
        <dbReference type="ARBA" id="ARBA00022723"/>
    </source>
</evidence>
<dbReference type="Proteomes" id="UP000027238">
    <property type="component" value="Unassembled WGS sequence"/>
</dbReference>
<name>A0A066WUN3_COLSU</name>
<dbReference type="SMART" id="SM01057">
    <property type="entry name" value="Carb_anhydrase"/>
    <property type="match status" value="1"/>
</dbReference>
<comment type="similarity">
    <text evidence="3 9">Belongs to the alpha-carbonic anhydrase family.</text>
</comment>
<keyword evidence="6 9" id="KW-0862">Zinc</keyword>
<dbReference type="InterPro" id="IPR001148">
    <property type="entry name" value="CA_dom"/>
</dbReference>
<evidence type="ECO:0000256" key="9">
    <source>
        <dbReference type="RuleBase" id="RU367011"/>
    </source>
</evidence>
<dbReference type="PANTHER" id="PTHR18952:SF265">
    <property type="entry name" value="CARBONIC ANHYDRASE"/>
    <property type="match status" value="1"/>
</dbReference>
<dbReference type="STRING" id="1173701.A0A066WUN3"/>
<dbReference type="PANTHER" id="PTHR18952">
    <property type="entry name" value="CARBONIC ANHYDRASE"/>
    <property type="match status" value="1"/>
</dbReference>
<evidence type="ECO:0000256" key="1">
    <source>
        <dbReference type="ARBA" id="ARBA00001947"/>
    </source>
</evidence>